<dbReference type="SMART" id="SM00457">
    <property type="entry name" value="MACPF"/>
    <property type="match status" value="1"/>
</dbReference>
<evidence type="ECO:0000313" key="5">
    <source>
        <dbReference type="Proteomes" id="UP000639772"/>
    </source>
</evidence>
<reference evidence="4 5" key="1">
    <citation type="journal article" date="2020" name="Nat. Food">
        <title>A phased Vanilla planifolia genome enables genetic improvement of flavour and production.</title>
        <authorList>
            <person name="Hasing T."/>
            <person name="Tang H."/>
            <person name="Brym M."/>
            <person name="Khazi F."/>
            <person name="Huang T."/>
            <person name="Chambers A.H."/>
        </authorList>
    </citation>
    <scope>NUCLEOTIDE SEQUENCE [LARGE SCALE GENOMIC DNA]</scope>
    <source>
        <tissue evidence="2">Leaf</tissue>
    </source>
</reference>
<sequence>MGDPRPPAHHQQPAALITTLSNAIEALGRGFDVTADSRLLYCKGSPGSRLVKLNDAHSWNFTVPETGTVLSGVPVDVDIVRERPWRETAPVCSFREMAVHFNMKSSLTESVPLGSFNSMFSLTGSWKIDAAAVKALAMVGYHIPLFKAKLANPKLILHEEVKRAVPRGWEPSSLASFIENHGTHIITSVTIGGRDEIYVKQHRSSLLPASEIEKYVKNIGDQRFLPLEEQLGDLSLLNNQGGRNQPSNLPHLSGKEDVTVIFRRRGGDDLVQNHIEWAKTVPSAPDVINMTFFPIISLLEGLTGTKYLARAIDLYLEFKPPIEELQYFLDFQVERIWAPAHVNIPGHQRKEPVCPSLQFSLMGPKLYVSTDQVSVGRRPVTGLRLSLEGSKQNRLTIHLQHVASLPKILLPHWDSHIGIGPPKWKGPEEQDSRWFEPIKWKNFAHVSTAPIEHSDASIGDLSGVYIVTGAQLGVWDFGAKNVLHLKLLFSRVPGCTIRRSVWDHNPNVSSMANVQRLDDDTLASSSMSSLTI</sequence>
<dbReference type="AlphaFoldDB" id="A0A835RHD6"/>
<dbReference type="Pfam" id="PF01823">
    <property type="entry name" value="MACPF"/>
    <property type="match status" value="1"/>
</dbReference>
<dbReference type="Proteomes" id="UP000636800">
    <property type="component" value="Chromosome 2"/>
</dbReference>
<keyword evidence="4" id="KW-1185">Reference proteome</keyword>
<dbReference type="GO" id="GO:2000031">
    <property type="term" value="P:regulation of salicylic acid mediated signaling pathway"/>
    <property type="evidence" value="ECO:0007669"/>
    <property type="project" value="InterPro"/>
</dbReference>
<dbReference type="PANTHER" id="PTHR33199:SF3">
    <property type="entry name" value="MACPF DOMAIN-CONTAINING PROTEIN CAD1"/>
    <property type="match status" value="1"/>
</dbReference>
<dbReference type="OrthoDB" id="6150863at2759"/>
<comment type="caution">
    <text evidence="2">The sequence shown here is derived from an EMBL/GenBank/DDBJ whole genome shotgun (WGS) entry which is preliminary data.</text>
</comment>
<proteinExistence type="predicted"/>
<dbReference type="EMBL" id="JADCNM010000002">
    <property type="protein sequence ID" value="KAG0494288.1"/>
    <property type="molecule type" value="Genomic_DNA"/>
</dbReference>
<accession>A0A835RHD6</accession>
<evidence type="ECO:0000313" key="2">
    <source>
        <dbReference type="EMBL" id="KAG0492171.1"/>
    </source>
</evidence>
<dbReference type="PANTHER" id="PTHR33199">
    <property type="entry name" value="MACPF DOMAIN-CONTAINING PROTEIN CAD1"/>
    <property type="match status" value="1"/>
</dbReference>
<dbReference type="GO" id="GO:0009626">
    <property type="term" value="P:plant-type hypersensitive response"/>
    <property type="evidence" value="ECO:0007669"/>
    <property type="project" value="TreeGrafter"/>
</dbReference>
<evidence type="ECO:0000313" key="4">
    <source>
        <dbReference type="Proteomes" id="UP000636800"/>
    </source>
</evidence>
<dbReference type="EMBL" id="JADCNL010000002">
    <property type="protein sequence ID" value="KAG0492171.1"/>
    <property type="molecule type" value="Genomic_DNA"/>
</dbReference>
<dbReference type="Proteomes" id="UP000639772">
    <property type="component" value="Unassembled WGS sequence"/>
</dbReference>
<dbReference type="InterPro" id="IPR020864">
    <property type="entry name" value="MACPF"/>
</dbReference>
<evidence type="ECO:0000313" key="3">
    <source>
        <dbReference type="EMBL" id="KAG0494288.1"/>
    </source>
</evidence>
<gene>
    <name evidence="3" type="ORF">HPP92_005282</name>
    <name evidence="2" type="ORF">HPP92_005569</name>
</gene>
<name>A0A835RHD6_VANPL</name>
<dbReference type="InterPro" id="IPR044663">
    <property type="entry name" value="CAD1/NSL1-like"/>
</dbReference>
<dbReference type="GO" id="GO:0005886">
    <property type="term" value="C:plasma membrane"/>
    <property type="evidence" value="ECO:0007669"/>
    <property type="project" value="TreeGrafter"/>
</dbReference>
<evidence type="ECO:0000259" key="1">
    <source>
        <dbReference type="PROSITE" id="PS51412"/>
    </source>
</evidence>
<protein>
    <recommendedName>
        <fullName evidence="1">MACPF domain-containing protein</fullName>
    </recommendedName>
</protein>
<dbReference type="PROSITE" id="PS51412">
    <property type="entry name" value="MACPF_2"/>
    <property type="match status" value="1"/>
</dbReference>
<organism evidence="2 4">
    <name type="scientific">Vanilla planifolia</name>
    <name type="common">Vanilla</name>
    <dbReference type="NCBI Taxonomy" id="51239"/>
    <lineage>
        <taxon>Eukaryota</taxon>
        <taxon>Viridiplantae</taxon>
        <taxon>Streptophyta</taxon>
        <taxon>Embryophyta</taxon>
        <taxon>Tracheophyta</taxon>
        <taxon>Spermatophyta</taxon>
        <taxon>Magnoliopsida</taxon>
        <taxon>Liliopsida</taxon>
        <taxon>Asparagales</taxon>
        <taxon>Orchidaceae</taxon>
        <taxon>Vanilloideae</taxon>
        <taxon>Vanilleae</taxon>
        <taxon>Vanilla</taxon>
    </lineage>
</organism>
<feature type="domain" description="MACPF" evidence="1">
    <location>
        <begin position="10"/>
        <end position="329"/>
    </location>
</feature>